<dbReference type="PANTHER" id="PTHR46112:SF2">
    <property type="entry name" value="XAA-PRO AMINOPEPTIDASE P-RELATED"/>
    <property type="match status" value="1"/>
</dbReference>
<dbReference type="EMBL" id="BARW01010975">
    <property type="protein sequence ID" value="GAI82724.1"/>
    <property type="molecule type" value="Genomic_DNA"/>
</dbReference>
<sequence>PYIVKGNKELLRRGNVHTDEPGIYLPGKFGIRIEDDVIITEKGERIVEFDRRFWEKS</sequence>
<organism evidence="2">
    <name type="scientific">marine sediment metagenome</name>
    <dbReference type="NCBI Taxonomy" id="412755"/>
    <lineage>
        <taxon>unclassified sequences</taxon>
        <taxon>metagenomes</taxon>
        <taxon>ecological metagenomes</taxon>
    </lineage>
</organism>
<feature type="domain" description="Peptidase M24" evidence="1">
    <location>
        <begin position="1"/>
        <end position="41"/>
    </location>
</feature>
<dbReference type="SUPFAM" id="SSF55920">
    <property type="entry name" value="Creatinase/aminopeptidase"/>
    <property type="match status" value="1"/>
</dbReference>
<dbReference type="InterPro" id="IPR000994">
    <property type="entry name" value="Pept_M24"/>
</dbReference>
<accession>X1TRQ1</accession>
<name>X1TRQ1_9ZZZZ</name>
<dbReference type="Gene3D" id="3.90.230.10">
    <property type="entry name" value="Creatinase/methionine aminopeptidase superfamily"/>
    <property type="match status" value="1"/>
</dbReference>
<dbReference type="InterPro" id="IPR050659">
    <property type="entry name" value="Peptidase_M24B"/>
</dbReference>
<evidence type="ECO:0000259" key="1">
    <source>
        <dbReference type="Pfam" id="PF00557"/>
    </source>
</evidence>
<dbReference type="Pfam" id="PF00557">
    <property type="entry name" value="Peptidase_M24"/>
    <property type="match status" value="1"/>
</dbReference>
<reference evidence="2" key="1">
    <citation type="journal article" date="2014" name="Front. Microbiol.">
        <title>High frequency of phylogenetically diverse reductive dehalogenase-homologous genes in deep subseafloor sedimentary metagenomes.</title>
        <authorList>
            <person name="Kawai M."/>
            <person name="Futagami T."/>
            <person name="Toyoda A."/>
            <person name="Takaki Y."/>
            <person name="Nishi S."/>
            <person name="Hori S."/>
            <person name="Arai W."/>
            <person name="Tsubouchi T."/>
            <person name="Morono Y."/>
            <person name="Uchiyama I."/>
            <person name="Ito T."/>
            <person name="Fujiyama A."/>
            <person name="Inagaki F."/>
            <person name="Takami H."/>
        </authorList>
    </citation>
    <scope>NUCLEOTIDE SEQUENCE</scope>
    <source>
        <strain evidence="2">Expedition CK06-06</strain>
    </source>
</reference>
<evidence type="ECO:0000313" key="2">
    <source>
        <dbReference type="EMBL" id="GAI82724.1"/>
    </source>
</evidence>
<gene>
    <name evidence="2" type="ORF">S12H4_21362</name>
</gene>
<dbReference type="InterPro" id="IPR036005">
    <property type="entry name" value="Creatinase/aminopeptidase-like"/>
</dbReference>
<protein>
    <recommendedName>
        <fullName evidence="1">Peptidase M24 domain-containing protein</fullName>
    </recommendedName>
</protein>
<dbReference type="PANTHER" id="PTHR46112">
    <property type="entry name" value="AMINOPEPTIDASE"/>
    <property type="match status" value="1"/>
</dbReference>
<comment type="caution">
    <text evidence="2">The sequence shown here is derived from an EMBL/GenBank/DDBJ whole genome shotgun (WGS) entry which is preliminary data.</text>
</comment>
<feature type="non-terminal residue" evidence="2">
    <location>
        <position position="1"/>
    </location>
</feature>
<dbReference type="AlphaFoldDB" id="X1TRQ1"/>
<proteinExistence type="predicted"/>